<organism evidence="2">
    <name type="scientific">Candidatus Iainarchaeum sp</name>
    <dbReference type="NCBI Taxonomy" id="3101447"/>
    <lineage>
        <taxon>Archaea</taxon>
        <taxon>Candidatus Iainarchaeota</taxon>
        <taxon>Candidatus Iainarchaeia</taxon>
        <taxon>Candidatus Iainarchaeales</taxon>
        <taxon>Candidatus Iainarchaeaceae</taxon>
        <taxon>Candidatus Iainarchaeum</taxon>
    </lineage>
</organism>
<dbReference type="EMBL" id="CP064981">
    <property type="protein sequence ID" value="QQR92564.1"/>
    <property type="molecule type" value="Genomic_DNA"/>
</dbReference>
<dbReference type="Gene3D" id="3.40.50.1000">
    <property type="entry name" value="HAD superfamily/HAD-like"/>
    <property type="match status" value="1"/>
</dbReference>
<dbReference type="PANTHER" id="PTHR43434:SF1">
    <property type="entry name" value="PHOSPHOGLYCOLATE PHOSPHATASE"/>
    <property type="match status" value="1"/>
</dbReference>
<dbReference type="NCBIfam" id="TIGR01549">
    <property type="entry name" value="HAD-SF-IA-v1"/>
    <property type="match status" value="1"/>
</dbReference>
<reference evidence="2" key="1">
    <citation type="submission" date="2020-11" db="EMBL/GenBank/DDBJ databases">
        <title>Connecting structure to function with the recovery of over 1000 high-quality activated sludge metagenome-assembled genomes encoding full-length rRNA genes using long-read sequencing.</title>
        <authorList>
            <person name="Singleton C.M."/>
            <person name="Petriglieri F."/>
            <person name="Kristensen J.M."/>
            <person name="Kirkegaard R.H."/>
            <person name="Michaelsen T.Y."/>
            <person name="Andersen M.H."/>
            <person name="Karst S.M."/>
            <person name="Dueholm M.S."/>
            <person name="Nielsen P.H."/>
            <person name="Albertsen M."/>
        </authorList>
    </citation>
    <scope>NUCLEOTIDE SEQUENCE</scope>
    <source>
        <strain evidence="2">Fred_18-Q3-R57-64_BAT3C.431</strain>
    </source>
</reference>
<dbReference type="Gene3D" id="1.10.150.240">
    <property type="entry name" value="Putative phosphatase, domain 2"/>
    <property type="match status" value="1"/>
</dbReference>
<dbReference type="GO" id="GO:0006281">
    <property type="term" value="P:DNA repair"/>
    <property type="evidence" value="ECO:0007669"/>
    <property type="project" value="TreeGrafter"/>
</dbReference>
<dbReference type="InterPro" id="IPR023198">
    <property type="entry name" value="PGP-like_dom2"/>
</dbReference>
<dbReference type="InterPro" id="IPR041492">
    <property type="entry name" value="HAD_2"/>
</dbReference>
<dbReference type="PANTHER" id="PTHR43434">
    <property type="entry name" value="PHOSPHOGLYCOLATE PHOSPHATASE"/>
    <property type="match status" value="1"/>
</dbReference>
<dbReference type="GO" id="GO:0005829">
    <property type="term" value="C:cytosol"/>
    <property type="evidence" value="ECO:0007669"/>
    <property type="project" value="TreeGrafter"/>
</dbReference>
<comment type="similarity">
    <text evidence="1">Belongs to the HAD-like hydrolase superfamily.</text>
</comment>
<dbReference type="SFLD" id="SFLDS00003">
    <property type="entry name" value="Haloacid_Dehalogenase"/>
    <property type="match status" value="1"/>
</dbReference>
<evidence type="ECO:0000256" key="1">
    <source>
        <dbReference type="ARBA" id="ARBA00007958"/>
    </source>
</evidence>
<dbReference type="GO" id="GO:0008967">
    <property type="term" value="F:phosphoglycolate phosphatase activity"/>
    <property type="evidence" value="ECO:0007669"/>
    <property type="project" value="TreeGrafter"/>
</dbReference>
<dbReference type="InterPro" id="IPR036412">
    <property type="entry name" value="HAD-like_sf"/>
</dbReference>
<name>A0A7T9DJP5_9ARCH</name>
<dbReference type="InterPro" id="IPR023214">
    <property type="entry name" value="HAD_sf"/>
</dbReference>
<gene>
    <name evidence="2" type="ORF">IPJ89_05460</name>
</gene>
<proteinExistence type="inferred from homology"/>
<sequence>MALKAVIFDFDDTLVHSGQTSYDTHCQTAKALGLAKPAWKTFLKYWGKPWHSMVLALFPDYDPNKFIAKYLQLRKKAKYPLITGALDTIDFLYEHNIKMGILSNKPSDQLWERIHHTALNAKAFSFVFGEQDTTFMKPDSRVFWDVLNKLKKYNIRLDEILYVGDLTVDYFAARGAGIRFVGVLSGFHDKKKFLKEGVDPSHLIPTVAALPEWLMHHRLVKE</sequence>
<dbReference type="Pfam" id="PF13419">
    <property type="entry name" value="HAD_2"/>
    <property type="match status" value="1"/>
</dbReference>
<dbReference type="AlphaFoldDB" id="A0A7T9DJP5"/>
<accession>A0A7T9DJP5</accession>
<evidence type="ECO:0000313" key="2">
    <source>
        <dbReference type="EMBL" id="QQR92564.1"/>
    </source>
</evidence>
<dbReference type="SFLD" id="SFLDG01129">
    <property type="entry name" value="C1.5:_HAD__Beta-PGM__Phosphata"/>
    <property type="match status" value="1"/>
</dbReference>
<dbReference type="InterPro" id="IPR006439">
    <property type="entry name" value="HAD-SF_hydro_IA"/>
</dbReference>
<dbReference type="InterPro" id="IPR050155">
    <property type="entry name" value="HAD-like_hydrolase_sf"/>
</dbReference>
<dbReference type="SUPFAM" id="SSF56784">
    <property type="entry name" value="HAD-like"/>
    <property type="match status" value="1"/>
</dbReference>
<dbReference type="Proteomes" id="UP000596004">
    <property type="component" value="Chromosome"/>
</dbReference>
<protein>
    <submittedName>
        <fullName evidence="2">HAD-IA family hydrolase</fullName>
    </submittedName>
</protein>
<keyword evidence="2" id="KW-0378">Hydrolase</keyword>